<comment type="caution">
    <text evidence="8">The sequence shown here is derived from an EMBL/GenBank/DDBJ whole genome shotgun (WGS) entry which is preliminary data.</text>
</comment>
<dbReference type="SUPFAM" id="SSF103473">
    <property type="entry name" value="MFS general substrate transporter"/>
    <property type="match status" value="1"/>
</dbReference>
<protein>
    <recommendedName>
        <fullName evidence="10">Major facilitator superfamily (MFS) profile domain-containing protein</fullName>
    </recommendedName>
</protein>
<evidence type="ECO:0000313" key="9">
    <source>
        <dbReference type="Proteomes" id="UP001498476"/>
    </source>
</evidence>
<evidence type="ECO:0000256" key="1">
    <source>
        <dbReference type="ARBA" id="ARBA00004141"/>
    </source>
</evidence>
<evidence type="ECO:0000256" key="7">
    <source>
        <dbReference type="SAM" id="Phobius"/>
    </source>
</evidence>
<feature type="region of interest" description="Disordered" evidence="6">
    <location>
        <begin position="239"/>
        <end position="260"/>
    </location>
</feature>
<dbReference type="InterPro" id="IPR036259">
    <property type="entry name" value="MFS_trans_sf"/>
</dbReference>
<comment type="subcellular location">
    <subcellularLocation>
        <location evidence="1">Membrane</location>
        <topology evidence="1">Multi-pass membrane protein</topology>
    </subcellularLocation>
</comment>
<feature type="region of interest" description="Disordered" evidence="6">
    <location>
        <begin position="1"/>
        <end position="20"/>
    </location>
</feature>
<dbReference type="EMBL" id="JAZAVJ010000428">
    <property type="protein sequence ID" value="KAK7397806.1"/>
    <property type="molecule type" value="Genomic_DNA"/>
</dbReference>
<evidence type="ECO:0008006" key="10">
    <source>
        <dbReference type="Google" id="ProtNLM"/>
    </source>
</evidence>
<evidence type="ECO:0000256" key="4">
    <source>
        <dbReference type="ARBA" id="ARBA00023136"/>
    </source>
</evidence>
<dbReference type="Proteomes" id="UP001498476">
    <property type="component" value="Unassembled WGS sequence"/>
</dbReference>
<dbReference type="InterPro" id="IPR011701">
    <property type="entry name" value="MFS"/>
</dbReference>
<name>A0ABR1GI29_9HYPO</name>
<feature type="compositionally biased region" description="Low complexity" evidence="6">
    <location>
        <begin position="239"/>
        <end position="254"/>
    </location>
</feature>
<dbReference type="Pfam" id="PF07690">
    <property type="entry name" value="MFS_1"/>
    <property type="match status" value="1"/>
</dbReference>
<feature type="transmembrane region" description="Helical" evidence="7">
    <location>
        <begin position="97"/>
        <end position="117"/>
    </location>
</feature>
<dbReference type="PANTHER" id="PTHR23502:SF50">
    <property type="entry name" value="TRANSPORTER, PUTATIVE (AFU_ORTHOLOGUE AFUA_5G00430)-RELATED"/>
    <property type="match status" value="1"/>
</dbReference>
<evidence type="ECO:0000313" key="8">
    <source>
        <dbReference type="EMBL" id="KAK7397806.1"/>
    </source>
</evidence>
<keyword evidence="5" id="KW-0325">Glycoprotein</keyword>
<feature type="transmembrane region" description="Helical" evidence="7">
    <location>
        <begin position="187"/>
        <end position="206"/>
    </location>
</feature>
<gene>
    <name evidence="8" type="ORF">QQX98_012821</name>
</gene>
<feature type="compositionally biased region" description="Polar residues" evidence="6">
    <location>
        <begin position="1"/>
        <end position="15"/>
    </location>
</feature>
<proteinExistence type="predicted"/>
<dbReference type="PANTHER" id="PTHR23502">
    <property type="entry name" value="MAJOR FACILITATOR SUPERFAMILY"/>
    <property type="match status" value="1"/>
</dbReference>
<keyword evidence="2 7" id="KW-0812">Transmembrane</keyword>
<feature type="transmembrane region" description="Helical" evidence="7">
    <location>
        <begin position="57"/>
        <end position="77"/>
    </location>
</feature>
<sequence>MSSSLPNHGTDSNSLWPPGTVRLENTGASAGKDLILQPRPSEDPNDPLNWAQWRKSLNMGLVCLYVAMVAQFINAGAPTWGLMHDQLGFSYEILNDSYAAGCASLAIGSLLLIPFALKFGRRPLSLFSTVLQFALSIWSAKMQTVADLMLINVIQCLFGSLAEVIVQVTIADVFFVHQRGRMNAIYVWVWLLSSYMGMLITGFVAKGQGWRWVWWWNAIFFGIVIFIVGFGYEETKFCPPASSSSMSNDSNTPSETRNNDVINELEKKSIDIKNSRSSQGVTDLASIPAADESAPHNMVPVVINPNIPKKTYLQRLAITTPTASSGKERLFPSSHISTSHPLGNHTGHRLCSTCVWDLGRIGRCHVNHVVDFLDPGTL</sequence>
<accession>A0ABR1GI29</accession>
<keyword evidence="4 7" id="KW-0472">Membrane</keyword>
<feature type="transmembrane region" description="Helical" evidence="7">
    <location>
        <begin position="152"/>
        <end position="175"/>
    </location>
</feature>
<evidence type="ECO:0000256" key="3">
    <source>
        <dbReference type="ARBA" id="ARBA00022989"/>
    </source>
</evidence>
<evidence type="ECO:0000256" key="6">
    <source>
        <dbReference type="SAM" id="MobiDB-lite"/>
    </source>
</evidence>
<keyword evidence="3 7" id="KW-1133">Transmembrane helix</keyword>
<organism evidence="8 9">
    <name type="scientific">Neonectria punicea</name>
    <dbReference type="NCBI Taxonomy" id="979145"/>
    <lineage>
        <taxon>Eukaryota</taxon>
        <taxon>Fungi</taxon>
        <taxon>Dikarya</taxon>
        <taxon>Ascomycota</taxon>
        <taxon>Pezizomycotina</taxon>
        <taxon>Sordariomycetes</taxon>
        <taxon>Hypocreomycetidae</taxon>
        <taxon>Hypocreales</taxon>
        <taxon>Nectriaceae</taxon>
        <taxon>Neonectria</taxon>
    </lineage>
</organism>
<feature type="transmembrane region" description="Helical" evidence="7">
    <location>
        <begin position="212"/>
        <end position="232"/>
    </location>
</feature>
<keyword evidence="9" id="KW-1185">Reference proteome</keyword>
<evidence type="ECO:0000256" key="5">
    <source>
        <dbReference type="ARBA" id="ARBA00023180"/>
    </source>
</evidence>
<dbReference type="Gene3D" id="1.20.1250.20">
    <property type="entry name" value="MFS general substrate transporter like domains"/>
    <property type="match status" value="1"/>
</dbReference>
<evidence type="ECO:0000256" key="2">
    <source>
        <dbReference type="ARBA" id="ARBA00022692"/>
    </source>
</evidence>
<reference evidence="8 9" key="1">
    <citation type="journal article" date="2025" name="Microbiol. Resour. Announc.">
        <title>Draft genome sequences for Neonectria magnoliae and Neonectria punicea, canker pathogens of Liriodendron tulipifera and Acer saccharum in West Virginia.</title>
        <authorList>
            <person name="Petronek H.M."/>
            <person name="Kasson M.T."/>
            <person name="Metheny A.M."/>
            <person name="Stauder C.M."/>
            <person name="Lovett B."/>
            <person name="Lynch S.C."/>
            <person name="Garnas J.R."/>
            <person name="Kasson L.R."/>
            <person name="Stajich J.E."/>
        </authorList>
    </citation>
    <scope>NUCLEOTIDE SEQUENCE [LARGE SCALE GENOMIC DNA]</scope>
    <source>
        <strain evidence="8 9">NRRL 64653</strain>
    </source>
</reference>